<dbReference type="PANTHER" id="PTHR47559:SF1">
    <property type="entry name" value="OS03G0844900 PROTEIN"/>
    <property type="match status" value="1"/>
</dbReference>
<dbReference type="SUPFAM" id="SSF50249">
    <property type="entry name" value="Nucleic acid-binding proteins"/>
    <property type="match status" value="3"/>
</dbReference>
<dbReference type="InterPro" id="IPR012340">
    <property type="entry name" value="NA-bd_OB-fold"/>
</dbReference>
<feature type="domain" description="S1 motif" evidence="1">
    <location>
        <begin position="26"/>
        <end position="96"/>
    </location>
</feature>
<keyword evidence="2" id="KW-0689">Ribosomal protein</keyword>
<dbReference type="InterPro" id="IPR052757">
    <property type="entry name" value="Ribosomal_protein_S1"/>
</dbReference>
<dbReference type="GO" id="GO:0003676">
    <property type="term" value="F:nucleic acid binding"/>
    <property type="evidence" value="ECO:0007669"/>
    <property type="project" value="InterPro"/>
</dbReference>
<proteinExistence type="predicted"/>
<dbReference type="Pfam" id="PF00575">
    <property type="entry name" value="S1"/>
    <property type="match status" value="3"/>
</dbReference>
<geneLocation type="chloroplast" evidence="2"/>
<dbReference type="Gene3D" id="2.40.50.140">
    <property type="entry name" value="Nucleic acid-binding proteins"/>
    <property type="match status" value="3"/>
</dbReference>
<gene>
    <name evidence="2" type="primary">rps1</name>
</gene>
<feature type="domain" description="S1 motif" evidence="1">
    <location>
        <begin position="192"/>
        <end position="260"/>
    </location>
</feature>
<dbReference type="RefSeq" id="YP_009397116.1">
    <property type="nucleotide sequence ID" value="NC_035285.1"/>
</dbReference>
<sequence>MSHYSCNKGKKFIEILRKYDYQLNKGDIVAGTILYQENQGFLVNIGDKITGYLPYEEIYINRNQVKSSFNSILNTTREFFVLACNLKKQQTIVSIKRLEYIRGWKRLRQIKDNQIIFNLPIVNVNKGGIIICIEGIQGFIPNSHISNRLNYVNSNQKYIQGKILTANEKSNQIIISNKSALLSLSKHKFKIGELMYGKIIKIKHYGLFIEIFNIIGLLHVSEVSFNHIKNLHKMFQVNKFIKIKILYVNNKQGKLYVSRKQFDE</sequence>
<dbReference type="AlphaFoldDB" id="A0A1Z1MKD5"/>
<keyword evidence="2" id="KW-0934">Plastid</keyword>
<dbReference type="GeneID" id="33359420"/>
<keyword evidence="2" id="KW-0687">Ribonucleoprotein</keyword>
<protein>
    <submittedName>
        <fullName evidence="2">Ribosomal protein S1</fullName>
    </submittedName>
</protein>
<dbReference type="PANTHER" id="PTHR47559">
    <property type="entry name" value="OS03G0844900 PROTEIN"/>
    <property type="match status" value="1"/>
</dbReference>
<feature type="domain" description="S1 motif" evidence="1">
    <location>
        <begin position="113"/>
        <end position="178"/>
    </location>
</feature>
<keyword evidence="2" id="KW-0150">Chloroplast</keyword>
<dbReference type="InterPro" id="IPR003029">
    <property type="entry name" value="S1_domain"/>
</dbReference>
<dbReference type="SMART" id="SM00316">
    <property type="entry name" value="S1"/>
    <property type="match status" value="3"/>
</dbReference>
<organism evidence="2">
    <name type="scientific">Spyridia filamentosa</name>
    <name type="common">Red alga</name>
    <name type="synonym">Fucus filamentosus</name>
    <dbReference type="NCBI Taxonomy" id="196632"/>
    <lineage>
        <taxon>Eukaryota</taxon>
        <taxon>Rhodophyta</taxon>
        <taxon>Florideophyceae</taxon>
        <taxon>Rhodymeniophycidae</taxon>
        <taxon>Ceramiales</taxon>
        <taxon>Spyridiaceae</taxon>
        <taxon>Spyridia</taxon>
    </lineage>
</organism>
<evidence type="ECO:0000313" key="2">
    <source>
        <dbReference type="EMBL" id="ARW66302.1"/>
    </source>
</evidence>
<reference evidence="2" key="1">
    <citation type="journal article" date="2017" name="J. Phycol.">
        <title>Analysis of chloroplast genomes and a supermatrix inform reclassification of the Rhodomelaceae (Rhodophyta).</title>
        <authorList>
            <person name="Diaz-Tapia P."/>
            <person name="Maggs C.A."/>
            <person name="West J.A."/>
            <person name="Verbruggen H."/>
        </authorList>
    </citation>
    <scope>NUCLEOTIDE SEQUENCE</scope>
    <source>
        <strain evidence="2">PD1020</strain>
    </source>
</reference>
<name>A0A1Z1MKD5_SPYFI</name>
<evidence type="ECO:0000259" key="1">
    <source>
        <dbReference type="PROSITE" id="PS50126"/>
    </source>
</evidence>
<dbReference type="GO" id="GO:0005840">
    <property type="term" value="C:ribosome"/>
    <property type="evidence" value="ECO:0007669"/>
    <property type="project" value="UniProtKB-KW"/>
</dbReference>
<dbReference type="EMBL" id="MF101441">
    <property type="protein sequence ID" value="ARW66302.1"/>
    <property type="molecule type" value="Genomic_DNA"/>
</dbReference>
<accession>A0A1Z1MKD5</accession>
<dbReference type="PROSITE" id="PS50126">
    <property type="entry name" value="S1"/>
    <property type="match status" value="3"/>
</dbReference>